<dbReference type="AlphaFoldDB" id="A0A165YRA7"/>
<dbReference type="Pfam" id="PF00107">
    <property type="entry name" value="ADH_zinc_N"/>
    <property type="match status" value="1"/>
</dbReference>
<dbReference type="CDD" id="cd08249">
    <property type="entry name" value="enoyl_reductase_like"/>
    <property type="match status" value="1"/>
</dbReference>
<dbReference type="InterPro" id="IPR011032">
    <property type="entry name" value="GroES-like_sf"/>
</dbReference>
<evidence type="ECO:0000313" key="2">
    <source>
        <dbReference type="EMBL" id="KZP09833.1"/>
    </source>
</evidence>
<dbReference type="EMBL" id="KV417691">
    <property type="protein sequence ID" value="KZP09833.1"/>
    <property type="molecule type" value="Genomic_DNA"/>
</dbReference>
<dbReference type="OrthoDB" id="10257049at2759"/>
<dbReference type="InterPro" id="IPR020843">
    <property type="entry name" value="ER"/>
</dbReference>
<keyword evidence="3" id="KW-1185">Reference proteome</keyword>
<dbReference type="GO" id="GO:0016651">
    <property type="term" value="F:oxidoreductase activity, acting on NAD(P)H"/>
    <property type="evidence" value="ECO:0007669"/>
    <property type="project" value="InterPro"/>
</dbReference>
<proteinExistence type="predicted"/>
<accession>A0A165YRA7</accession>
<dbReference type="Gene3D" id="3.40.50.720">
    <property type="entry name" value="NAD(P)-binding Rossmann-like Domain"/>
    <property type="match status" value="1"/>
</dbReference>
<organism evidence="2 3">
    <name type="scientific">Athelia psychrophila</name>
    <dbReference type="NCBI Taxonomy" id="1759441"/>
    <lineage>
        <taxon>Eukaryota</taxon>
        <taxon>Fungi</taxon>
        <taxon>Dikarya</taxon>
        <taxon>Basidiomycota</taxon>
        <taxon>Agaricomycotina</taxon>
        <taxon>Agaricomycetes</taxon>
        <taxon>Agaricomycetidae</taxon>
        <taxon>Atheliales</taxon>
        <taxon>Atheliaceae</taxon>
        <taxon>Athelia</taxon>
    </lineage>
</organism>
<dbReference type="PANTHER" id="PTHR45348:SF2">
    <property type="entry name" value="ZINC-TYPE ALCOHOL DEHYDROGENASE-LIKE PROTEIN C2E1P3.01"/>
    <property type="match status" value="1"/>
</dbReference>
<dbReference type="InterPro" id="IPR013149">
    <property type="entry name" value="ADH-like_C"/>
</dbReference>
<dbReference type="Pfam" id="PF08240">
    <property type="entry name" value="ADH_N"/>
    <property type="match status" value="1"/>
</dbReference>
<reference evidence="2 3" key="1">
    <citation type="journal article" date="2016" name="Mol. Biol. Evol.">
        <title>Comparative Genomics of Early-Diverging Mushroom-Forming Fungi Provides Insights into the Origins of Lignocellulose Decay Capabilities.</title>
        <authorList>
            <person name="Nagy L.G."/>
            <person name="Riley R."/>
            <person name="Tritt A."/>
            <person name="Adam C."/>
            <person name="Daum C."/>
            <person name="Floudas D."/>
            <person name="Sun H."/>
            <person name="Yadav J.S."/>
            <person name="Pangilinan J."/>
            <person name="Larsson K.H."/>
            <person name="Matsuura K."/>
            <person name="Barry K."/>
            <person name="Labutti K."/>
            <person name="Kuo R."/>
            <person name="Ohm R.A."/>
            <person name="Bhattacharya S.S."/>
            <person name="Shirouzu T."/>
            <person name="Yoshinaga Y."/>
            <person name="Martin F.M."/>
            <person name="Grigoriev I.V."/>
            <person name="Hibbett D.S."/>
        </authorList>
    </citation>
    <scope>NUCLEOTIDE SEQUENCE [LARGE SCALE GENOMIC DNA]</scope>
    <source>
        <strain evidence="2 3">CBS 109695</strain>
    </source>
</reference>
<gene>
    <name evidence="2" type="ORF">FIBSPDRAFT_1051644</name>
</gene>
<name>A0A165YRA7_9AGAM</name>
<dbReference type="PANTHER" id="PTHR45348">
    <property type="entry name" value="HYPOTHETICAL OXIDOREDUCTASE (EUROFUNG)"/>
    <property type="match status" value="1"/>
</dbReference>
<protein>
    <recommendedName>
        <fullName evidence="1">Enoyl reductase (ER) domain-containing protein</fullName>
    </recommendedName>
</protein>
<evidence type="ECO:0000259" key="1">
    <source>
        <dbReference type="SMART" id="SM00829"/>
    </source>
</evidence>
<dbReference type="SUPFAM" id="SSF51735">
    <property type="entry name" value="NAD(P)-binding Rossmann-fold domains"/>
    <property type="match status" value="1"/>
</dbReference>
<dbReference type="SMART" id="SM00829">
    <property type="entry name" value="PKS_ER"/>
    <property type="match status" value="1"/>
</dbReference>
<dbReference type="InterPro" id="IPR013154">
    <property type="entry name" value="ADH-like_N"/>
</dbReference>
<feature type="domain" description="Enoyl reductase (ER)" evidence="1">
    <location>
        <begin position="63"/>
        <end position="393"/>
    </location>
</feature>
<sequence>MSRYFSTARISLLDIRTHWDPLLHSSNTRSTTFRSGSTFDVYSIPQPPCLFPLTIKAVKSQPGEGLAIEEVSLSTSLAPYEVLVKTRAVGLNPTDWKHSIGMWGDAGFVVGCEGAGDVVAVGSEVKHVQVGDRVGCLLVWHPGTKRTVHSHGIRSIQLLVCVEAPGGHVLRGSCVVPDVPISPPCRSLYFRHDLPYPSTVKSGTSPKEDILIWGGSTAVGLHAIQLAHLSGQRVIAIASARNHEFLKSIGADVAIDYEDEDVVKQIRDSLDGLPLKRAIDTVCEKGSTHHVIDAIDPEGGYVTTTLPVDDETSSRRAQVKVEFVLDTPIKFAKVLPMPSVPEDNERAQAWNAHEQSAIGDGLVEGKGSKCGYTTQKLRVGEGLEDVMEGVKIMKRGAYGEDKLFLF</sequence>
<dbReference type="Proteomes" id="UP000076532">
    <property type="component" value="Unassembled WGS sequence"/>
</dbReference>
<dbReference type="SUPFAM" id="SSF50129">
    <property type="entry name" value="GroES-like"/>
    <property type="match status" value="1"/>
</dbReference>
<dbReference type="InterPro" id="IPR036291">
    <property type="entry name" value="NAD(P)-bd_dom_sf"/>
</dbReference>
<dbReference type="STRING" id="436010.A0A165YRA7"/>
<dbReference type="InterPro" id="IPR047122">
    <property type="entry name" value="Trans-enoyl_RdTase-like"/>
</dbReference>
<evidence type="ECO:0000313" key="3">
    <source>
        <dbReference type="Proteomes" id="UP000076532"/>
    </source>
</evidence>
<dbReference type="Gene3D" id="3.90.180.10">
    <property type="entry name" value="Medium-chain alcohol dehydrogenases, catalytic domain"/>
    <property type="match status" value="1"/>
</dbReference>